<dbReference type="Gene3D" id="3.30.160.60">
    <property type="entry name" value="Classic Zinc Finger"/>
    <property type="match status" value="1"/>
</dbReference>
<feature type="domain" description="C2H2-type" evidence="10">
    <location>
        <begin position="167"/>
        <end position="194"/>
    </location>
</feature>
<keyword evidence="3" id="KW-0677">Repeat</keyword>
<evidence type="ECO:0000256" key="3">
    <source>
        <dbReference type="ARBA" id="ARBA00022737"/>
    </source>
</evidence>
<dbReference type="AlphaFoldDB" id="A0A1B6KXX5"/>
<dbReference type="GO" id="GO:0006357">
    <property type="term" value="P:regulation of transcription by RNA polymerase II"/>
    <property type="evidence" value="ECO:0007669"/>
    <property type="project" value="TreeGrafter"/>
</dbReference>
<dbReference type="PROSITE" id="PS50157">
    <property type="entry name" value="ZINC_FINGER_C2H2_2"/>
    <property type="match status" value="1"/>
</dbReference>
<keyword evidence="6" id="KW-0238">DNA-binding</keyword>
<organism evidence="11">
    <name type="scientific">Graphocephala atropunctata</name>
    <dbReference type="NCBI Taxonomy" id="36148"/>
    <lineage>
        <taxon>Eukaryota</taxon>
        <taxon>Metazoa</taxon>
        <taxon>Ecdysozoa</taxon>
        <taxon>Arthropoda</taxon>
        <taxon>Hexapoda</taxon>
        <taxon>Insecta</taxon>
        <taxon>Pterygota</taxon>
        <taxon>Neoptera</taxon>
        <taxon>Paraneoptera</taxon>
        <taxon>Hemiptera</taxon>
        <taxon>Auchenorrhyncha</taxon>
        <taxon>Membracoidea</taxon>
        <taxon>Cicadellidae</taxon>
        <taxon>Cicadellinae</taxon>
        <taxon>Cicadellini</taxon>
        <taxon>Graphocephala</taxon>
    </lineage>
</organism>
<dbReference type="Pfam" id="PF00096">
    <property type="entry name" value="zf-C2H2"/>
    <property type="match status" value="1"/>
</dbReference>
<dbReference type="PANTHER" id="PTHR24404">
    <property type="entry name" value="ZINC FINGER PROTEIN"/>
    <property type="match status" value="1"/>
</dbReference>
<dbReference type="GO" id="GO:0003700">
    <property type="term" value="F:DNA-binding transcription factor activity"/>
    <property type="evidence" value="ECO:0007669"/>
    <property type="project" value="TreeGrafter"/>
</dbReference>
<evidence type="ECO:0000256" key="8">
    <source>
        <dbReference type="PROSITE-ProRule" id="PRU00042"/>
    </source>
</evidence>
<feature type="non-terminal residue" evidence="11">
    <location>
        <position position="1"/>
    </location>
</feature>
<feature type="non-terminal residue" evidence="11">
    <location>
        <position position="197"/>
    </location>
</feature>
<evidence type="ECO:0000256" key="6">
    <source>
        <dbReference type="ARBA" id="ARBA00023125"/>
    </source>
</evidence>
<evidence type="ECO:0000256" key="4">
    <source>
        <dbReference type="ARBA" id="ARBA00022771"/>
    </source>
</evidence>
<comment type="subcellular location">
    <subcellularLocation>
        <location evidence="1">Nucleus</location>
    </subcellularLocation>
</comment>
<proteinExistence type="predicted"/>
<dbReference type="FunFam" id="3.30.160.60:FF:002343">
    <property type="entry name" value="Zinc finger protein 33A"/>
    <property type="match status" value="1"/>
</dbReference>
<dbReference type="InterPro" id="IPR050589">
    <property type="entry name" value="Ikaros_C2H2-ZF"/>
</dbReference>
<dbReference type="GO" id="GO:0008270">
    <property type="term" value="F:zinc ion binding"/>
    <property type="evidence" value="ECO:0007669"/>
    <property type="project" value="UniProtKB-KW"/>
</dbReference>
<name>A0A1B6KXX5_9HEMI</name>
<evidence type="ECO:0000256" key="5">
    <source>
        <dbReference type="ARBA" id="ARBA00022833"/>
    </source>
</evidence>
<dbReference type="EMBL" id="GEBQ01023726">
    <property type="protein sequence ID" value="JAT16251.1"/>
    <property type="molecule type" value="Transcribed_RNA"/>
</dbReference>
<evidence type="ECO:0000313" key="11">
    <source>
        <dbReference type="EMBL" id="JAT16251.1"/>
    </source>
</evidence>
<sequence>NAVESRQKLWQRKTAVDSEVYKKDNYLEVSKPLSSKIRFQDEIVDSISDSVVDEVTEEHLMPEVELKEGGEDILPSTQDVAVTDESETLDSGTDQEDSYVPEENSESEWKMVSPHRIQMPKTNEVPMSFSQFTFRNKKMYSCLYCSHTARFRVQLREHMKSHKEHPYKCPECGSVCSNNGNLKRHIMIHTGERPYKC</sequence>
<dbReference type="InterPro" id="IPR013087">
    <property type="entry name" value="Znf_C2H2_type"/>
</dbReference>
<feature type="region of interest" description="Disordered" evidence="9">
    <location>
        <begin position="66"/>
        <end position="99"/>
    </location>
</feature>
<dbReference type="PANTHER" id="PTHR24404:SF114">
    <property type="entry name" value="KLUMPFUSS, ISOFORM B-RELATED"/>
    <property type="match status" value="1"/>
</dbReference>
<dbReference type="InterPro" id="IPR036236">
    <property type="entry name" value="Znf_C2H2_sf"/>
</dbReference>
<dbReference type="PROSITE" id="PS00028">
    <property type="entry name" value="ZINC_FINGER_C2H2_1"/>
    <property type="match status" value="1"/>
</dbReference>
<evidence type="ECO:0000259" key="10">
    <source>
        <dbReference type="PROSITE" id="PS50157"/>
    </source>
</evidence>
<dbReference type="SUPFAM" id="SSF57667">
    <property type="entry name" value="beta-beta-alpha zinc fingers"/>
    <property type="match status" value="2"/>
</dbReference>
<feature type="compositionally biased region" description="Acidic residues" evidence="9">
    <location>
        <begin position="82"/>
        <end position="99"/>
    </location>
</feature>
<gene>
    <name evidence="11" type="ORF">g.3205</name>
</gene>
<reference evidence="11" key="1">
    <citation type="submission" date="2015-11" db="EMBL/GenBank/DDBJ databases">
        <title>De novo transcriptome assembly of four potential Pierce s Disease insect vectors from Arizona vineyards.</title>
        <authorList>
            <person name="Tassone E.E."/>
        </authorList>
    </citation>
    <scope>NUCLEOTIDE SEQUENCE</scope>
</reference>
<dbReference type="GO" id="GO:0000978">
    <property type="term" value="F:RNA polymerase II cis-regulatory region sequence-specific DNA binding"/>
    <property type="evidence" value="ECO:0007669"/>
    <property type="project" value="TreeGrafter"/>
</dbReference>
<evidence type="ECO:0000256" key="9">
    <source>
        <dbReference type="SAM" id="MobiDB-lite"/>
    </source>
</evidence>
<keyword evidence="5" id="KW-0862">Zinc</keyword>
<evidence type="ECO:0000256" key="2">
    <source>
        <dbReference type="ARBA" id="ARBA00022723"/>
    </source>
</evidence>
<evidence type="ECO:0000256" key="1">
    <source>
        <dbReference type="ARBA" id="ARBA00004123"/>
    </source>
</evidence>
<keyword evidence="4 8" id="KW-0863">Zinc-finger</keyword>
<keyword evidence="7" id="KW-0539">Nucleus</keyword>
<accession>A0A1B6KXX5</accession>
<dbReference type="GO" id="GO:0005634">
    <property type="term" value="C:nucleus"/>
    <property type="evidence" value="ECO:0007669"/>
    <property type="project" value="UniProtKB-SubCell"/>
</dbReference>
<dbReference type="SMART" id="SM00355">
    <property type="entry name" value="ZnF_C2H2"/>
    <property type="match status" value="2"/>
</dbReference>
<evidence type="ECO:0000256" key="7">
    <source>
        <dbReference type="ARBA" id="ARBA00023242"/>
    </source>
</evidence>
<protein>
    <recommendedName>
        <fullName evidence="10">C2H2-type domain-containing protein</fullName>
    </recommendedName>
</protein>
<keyword evidence="2" id="KW-0479">Metal-binding</keyword>